<comment type="caution">
    <text evidence="1">The sequence shown here is derived from an EMBL/GenBank/DDBJ whole genome shotgun (WGS) entry which is preliminary data.</text>
</comment>
<protein>
    <submittedName>
        <fullName evidence="1">Uncharacterized protein</fullName>
    </submittedName>
</protein>
<dbReference type="AlphaFoldDB" id="A0A976FQ11"/>
<evidence type="ECO:0000313" key="2">
    <source>
        <dbReference type="Proteomes" id="UP000294530"/>
    </source>
</evidence>
<dbReference type="RefSeq" id="XP_067820317.1">
    <property type="nucleotide sequence ID" value="XM_067966782.1"/>
</dbReference>
<sequence length="71" mass="7983">MFVAFCNSFIINDASTRLYAFKTLFEQEKVTNPYDLFAGSSSPNDTKYLCMNQSRGLNMCCSVLFSVEAAM</sequence>
<dbReference type="KEGG" id="blac:94352453"/>
<name>A0A976FQ11_BRELC</name>
<accession>A0A976FQ11</accession>
<dbReference type="EMBL" id="SHOA02000069">
    <property type="protein sequence ID" value="TDH70818.1"/>
    <property type="molecule type" value="Genomic_DNA"/>
</dbReference>
<gene>
    <name evidence="1" type="ORF">CCR75_008732</name>
</gene>
<proteinExistence type="predicted"/>
<reference evidence="1 2" key="1">
    <citation type="journal article" date="2021" name="Genome Biol.">
        <title>AFLAP: assembly-free linkage analysis pipeline using k-mers from genome sequencing data.</title>
        <authorList>
            <person name="Fletcher K."/>
            <person name="Zhang L."/>
            <person name="Gil J."/>
            <person name="Han R."/>
            <person name="Cavanaugh K."/>
            <person name="Michelmore R."/>
        </authorList>
    </citation>
    <scope>NUCLEOTIDE SEQUENCE [LARGE SCALE GENOMIC DNA]</scope>
    <source>
        <strain evidence="1 2">SF5</strain>
    </source>
</reference>
<dbReference type="GeneID" id="94352453"/>
<keyword evidence="2" id="KW-1185">Reference proteome</keyword>
<dbReference type="Proteomes" id="UP000294530">
    <property type="component" value="Unassembled WGS sequence"/>
</dbReference>
<evidence type="ECO:0000313" key="1">
    <source>
        <dbReference type="EMBL" id="TDH70818.1"/>
    </source>
</evidence>
<organism evidence="1 2">
    <name type="scientific">Bremia lactucae</name>
    <name type="common">Lettuce downy mildew</name>
    <dbReference type="NCBI Taxonomy" id="4779"/>
    <lineage>
        <taxon>Eukaryota</taxon>
        <taxon>Sar</taxon>
        <taxon>Stramenopiles</taxon>
        <taxon>Oomycota</taxon>
        <taxon>Peronosporomycetes</taxon>
        <taxon>Peronosporales</taxon>
        <taxon>Peronosporaceae</taxon>
        <taxon>Bremia</taxon>
    </lineage>
</organism>